<sequence>MFDNLKDIKLQNLQMAGQFQAYMWASIIGGMDGVTENHWQLADYSGIFVQITLGMGIIFLFPMIVYFLTKLDIITPHFLKTYRKHAFVVILILAAIITPADVGTMIIATVPLWLLYE</sequence>
<dbReference type="GO" id="GO:0065002">
    <property type="term" value="P:intracellular protein transmembrane transport"/>
    <property type="evidence" value="ECO:0007669"/>
    <property type="project" value="TreeGrafter"/>
</dbReference>
<gene>
    <name evidence="7" type="ORF">DSTB1V02_LOCUS13930</name>
</gene>
<evidence type="ECO:0000256" key="4">
    <source>
        <dbReference type="ARBA" id="ARBA00022989"/>
    </source>
</evidence>
<dbReference type="Proteomes" id="UP000677054">
    <property type="component" value="Unassembled WGS sequence"/>
</dbReference>
<dbReference type="PANTHER" id="PTHR30371">
    <property type="entry name" value="SEC-INDEPENDENT PROTEIN TRANSLOCASE PROTEIN TATC"/>
    <property type="match status" value="1"/>
</dbReference>
<dbReference type="OrthoDB" id="8300590at2759"/>
<keyword evidence="4 6" id="KW-1133">Transmembrane helix</keyword>
<evidence type="ECO:0000256" key="5">
    <source>
        <dbReference type="ARBA" id="ARBA00023136"/>
    </source>
</evidence>
<keyword evidence="5 6" id="KW-0472">Membrane</keyword>
<keyword evidence="8" id="KW-1185">Reference proteome</keyword>
<keyword evidence="3 6" id="KW-0812">Transmembrane</keyword>
<reference evidence="7" key="1">
    <citation type="submission" date="2020-11" db="EMBL/GenBank/DDBJ databases">
        <authorList>
            <person name="Tran Van P."/>
        </authorList>
    </citation>
    <scope>NUCLEOTIDE SEQUENCE</scope>
</reference>
<comment type="similarity">
    <text evidence="2">Belongs to the TatC family.</text>
</comment>
<accession>A0A7R9FTP0</accession>
<evidence type="ECO:0000313" key="8">
    <source>
        <dbReference type="Proteomes" id="UP000677054"/>
    </source>
</evidence>
<dbReference type="PANTHER" id="PTHR30371:SF0">
    <property type="entry name" value="SEC-INDEPENDENT PROTEIN TRANSLOCASE PROTEIN TATC, CHLOROPLASTIC-RELATED"/>
    <property type="match status" value="1"/>
</dbReference>
<name>A0A7R9FTP0_9CRUS</name>
<dbReference type="InterPro" id="IPR002033">
    <property type="entry name" value="TatC"/>
</dbReference>
<evidence type="ECO:0000256" key="1">
    <source>
        <dbReference type="ARBA" id="ARBA00004141"/>
    </source>
</evidence>
<evidence type="ECO:0000313" key="7">
    <source>
        <dbReference type="EMBL" id="CAD7254184.1"/>
    </source>
</evidence>
<dbReference type="GO" id="GO:0033281">
    <property type="term" value="C:TAT protein transport complex"/>
    <property type="evidence" value="ECO:0007669"/>
    <property type="project" value="TreeGrafter"/>
</dbReference>
<dbReference type="AlphaFoldDB" id="A0A7R9FTP0"/>
<protein>
    <submittedName>
        <fullName evidence="7">Uncharacterized protein</fullName>
    </submittedName>
</protein>
<feature type="transmembrane region" description="Helical" evidence="6">
    <location>
        <begin position="88"/>
        <end position="116"/>
    </location>
</feature>
<feature type="non-terminal residue" evidence="7">
    <location>
        <position position="117"/>
    </location>
</feature>
<evidence type="ECO:0000256" key="2">
    <source>
        <dbReference type="ARBA" id="ARBA00008882"/>
    </source>
</evidence>
<feature type="transmembrane region" description="Helical" evidence="6">
    <location>
        <begin position="47"/>
        <end position="68"/>
    </location>
</feature>
<evidence type="ECO:0000256" key="6">
    <source>
        <dbReference type="SAM" id="Phobius"/>
    </source>
</evidence>
<dbReference type="GO" id="GO:0009977">
    <property type="term" value="F:proton motive force dependent protein transmembrane transporter activity"/>
    <property type="evidence" value="ECO:0007669"/>
    <property type="project" value="TreeGrafter"/>
</dbReference>
<dbReference type="EMBL" id="CAJPEV010008226">
    <property type="protein sequence ID" value="CAG0905165.1"/>
    <property type="molecule type" value="Genomic_DNA"/>
</dbReference>
<dbReference type="Pfam" id="PF00902">
    <property type="entry name" value="TatC"/>
    <property type="match status" value="1"/>
</dbReference>
<dbReference type="GO" id="GO:0043953">
    <property type="term" value="P:protein transport by the Tat complex"/>
    <property type="evidence" value="ECO:0007669"/>
    <property type="project" value="TreeGrafter"/>
</dbReference>
<comment type="subcellular location">
    <subcellularLocation>
        <location evidence="1">Membrane</location>
        <topology evidence="1">Multi-pass membrane protein</topology>
    </subcellularLocation>
</comment>
<organism evidence="7">
    <name type="scientific">Darwinula stevensoni</name>
    <dbReference type="NCBI Taxonomy" id="69355"/>
    <lineage>
        <taxon>Eukaryota</taxon>
        <taxon>Metazoa</taxon>
        <taxon>Ecdysozoa</taxon>
        <taxon>Arthropoda</taxon>
        <taxon>Crustacea</taxon>
        <taxon>Oligostraca</taxon>
        <taxon>Ostracoda</taxon>
        <taxon>Podocopa</taxon>
        <taxon>Podocopida</taxon>
        <taxon>Darwinulocopina</taxon>
        <taxon>Darwinuloidea</taxon>
        <taxon>Darwinulidae</taxon>
        <taxon>Darwinula</taxon>
    </lineage>
</organism>
<evidence type="ECO:0000256" key="3">
    <source>
        <dbReference type="ARBA" id="ARBA00022692"/>
    </source>
</evidence>
<proteinExistence type="inferred from homology"/>
<dbReference type="EMBL" id="LR907744">
    <property type="protein sequence ID" value="CAD7254184.1"/>
    <property type="molecule type" value="Genomic_DNA"/>
</dbReference>